<accession>A0ABV6BI95</accession>
<dbReference type="PANTHER" id="PTHR10357">
    <property type="entry name" value="ALPHA-AMYLASE FAMILY MEMBER"/>
    <property type="match status" value="1"/>
</dbReference>
<reference evidence="4 5" key="1">
    <citation type="submission" date="2024-09" db="EMBL/GenBank/DDBJ databases">
        <authorList>
            <person name="Sun Q."/>
            <person name="Mori K."/>
        </authorList>
    </citation>
    <scope>NUCLEOTIDE SEQUENCE [LARGE SCALE GENOMIC DNA]</scope>
    <source>
        <strain evidence="4 5">KCTC 23315</strain>
    </source>
</reference>
<dbReference type="SUPFAM" id="SSF51445">
    <property type="entry name" value="(Trans)glycosidases"/>
    <property type="match status" value="1"/>
</dbReference>
<dbReference type="Gene3D" id="3.20.20.80">
    <property type="entry name" value="Glycosidases"/>
    <property type="match status" value="2"/>
</dbReference>
<dbReference type="InterPro" id="IPR017853">
    <property type="entry name" value="GH"/>
</dbReference>
<organism evidence="4 5">
    <name type="scientific">Rheinheimera tilapiae</name>
    <dbReference type="NCBI Taxonomy" id="875043"/>
    <lineage>
        <taxon>Bacteria</taxon>
        <taxon>Pseudomonadati</taxon>
        <taxon>Pseudomonadota</taxon>
        <taxon>Gammaproteobacteria</taxon>
        <taxon>Chromatiales</taxon>
        <taxon>Chromatiaceae</taxon>
        <taxon>Rheinheimera</taxon>
    </lineage>
</organism>
<proteinExistence type="inferred from homology"/>
<protein>
    <submittedName>
        <fullName evidence="4">Alpha-amylase family glycosyl hydrolase</fullName>
    </submittedName>
</protein>
<dbReference type="InterPro" id="IPR006047">
    <property type="entry name" value="GH13_cat_dom"/>
</dbReference>
<dbReference type="Pfam" id="PF00128">
    <property type="entry name" value="Alpha-amylase"/>
    <property type="match status" value="1"/>
</dbReference>
<dbReference type="PANTHER" id="PTHR10357:SF179">
    <property type="entry name" value="NEUTRAL AND BASIC AMINO ACID TRANSPORT PROTEIN RBAT"/>
    <property type="match status" value="1"/>
</dbReference>
<comment type="caution">
    <text evidence="4">The sequence shown here is derived from an EMBL/GenBank/DDBJ whole genome shotgun (WGS) entry which is preliminary data.</text>
</comment>
<dbReference type="CDD" id="cd11316">
    <property type="entry name" value="AmyAc_bac2_AmyA"/>
    <property type="match status" value="1"/>
</dbReference>
<evidence type="ECO:0000259" key="3">
    <source>
        <dbReference type="SMART" id="SM00642"/>
    </source>
</evidence>
<dbReference type="Proteomes" id="UP001589813">
    <property type="component" value="Unassembled WGS sequence"/>
</dbReference>
<dbReference type="SMART" id="SM00642">
    <property type="entry name" value="Aamy"/>
    <property type="match status" value="1"/>
</dbReference>
<sequence length="596" mass="66014">MARSMLRTAFSPVAFACRRAVPALKVSLLAALLSACQPAPEASKPVSAAVTVQKVSEQKTSQTQTAAVTTPWWQDAVFYQIWPRSFADSNADGTGDFNGIAQKLPYLADLGVDALWLTPMFEAPSYHGYDFTEFYQVETDYGSQQEFKALIDAAKAKNIRIILDLVINHISDQHDWFKRSAAGEAPYKDYFIWRKDLPTDGWGPAWDASKTDPKVVWHYHEGRKEYYYAAFGASQPDLNLTHPDVVAEMKKMAKYWLDMGVAGFRLDAVRYAIETGPDGQADTMETIEYWKDFTQYVKSVQPDAMLVGEAWADLPVAAKYAGDGKALDAGFDFEFGYKVLELLQGNGGVKAEFGTMNSNTASGAEQLLQANFNARKAAGVAMGYFSPFLTNHDQPRLGWQLQGDQAKAKLAAAMLLTSPGSTYLYYGEEIGLNQASDAEHIQRRAPMLWDQSPQAGFTTAANAWVQSDQLFPPQRETSWWAPFLQAQLAAKVTVADQQQDAKSLWSLYKFLIAQKQQRAEFGVAGSYEAKALNGGKMLQISRELAGKKSIVLLNLSAEPQAVPAELLQDNNLQNGWNEAAADATQLAAWQLRSWFN</sequence>
<feature type="chain" id="PRO_5046122959" evidence="2">
    <location>
        <begin position="17"/>
        <end position="596"/>
    </location>
</feature>
<evidence type="ECO:0000256" key="1">
    <source>
        <dbReference type="ARBA" id="ARBA00008061"/>
    </source>
</evidence>
<comment type="similarity">
    <text evidence="1">Belongs to the glycosyl hydrolase 13 family.</text>
</comment>
<evidence type="ECO:0000313" key="5">
    <source>
        <dbReference type="Proteomes" id="UP001589813"/>
    </source>
</evidence>
<keyword evidence="4" id="KW-0378">Hydrolase</keyword>
<feature type="domain" description="Glycosyl hydrolase family 13 catalytic" evidence="3">
    <location>
        <begin position="80"/>
        <end position="468"/>
    </location>
</feature>
<gene>
    <name evidence="4" type="ORF">ACFFJP_16050</name>
</gene>
<dbReference type="Gene3D" id="3.90.400.10">
    <property type="entry name" value="Oligo-1,6-glucosidase, Domain 2"/>
    <property type="match status" value="1"/>
</dbReference>
<dbReference type="RefSeq" id="WP_377246384.1">
    <property type="nucleotide sequence ID" value="NZ_JBHLXP010000004.1"/>
</dbReference>
<dbReference type="InterPro" id="IPR045857">
    <property type="entry name" value="O16G_dom_2"/>
</dbReference>
<evidence type="ECO:0000313" key="4">
    <source>
        <dbReference type="EMBL" id="MFC0049813.1"/>
    </source>
</evidence>
<feature type="signal peptide" evidence="2">
    <location>
        <begin position="1"/>
        <end position="16"/>
    </location>
</feature>
<dbReference type="EMBL" id="JBHLXP010000004">
    <property type="protein sequence ID" value="MFC0049813.1"/>
    <property type="molecule type" value="Genomic_DNA"/>
</dbReference>
<evidence type="ECO:0000256" key="2">
    <source>
        <dbReference type="SAM" id="SignalP"/>
    </source>
</evidence>
<name>A0ABV6BI95_9GAMM</name>
<keyword evidence="2" id="KW-0732">Signal</keyword>
<keyword evidence="5" id="KW-1185">Reference proteome</keyword>
<dbReference type="GO" id="GO:0016787">
    <property type="term" value="F:hydrolase activity"/>
    <property type="evidence" value="ECO:0007669"/>
    <property type="project" value="UniProtKB-KW"/>
</dbReference>